<dbReference type="Gene3D" id="3.40.640.10">
    <property type="entry name" value="Type I PLP-dependent aspartate aminotransferase-like (Major domain)"/>
    <property type="match status" value="1"/>
</dbReference>
<evidence type="ECO:0000313" key="1">
    <source>
        <dbReference type="EMBL" id="KAF4758459.1"/>
    </source>
</evidence>
<name>A0A7J6UMB3_PEROL</name>
<dbReference type="Proteomes" id="UP000553632">
    <property type="component" value="Unassembled WGS sequence"/>
</dbReference>
<accession>A0A7J6UMB3</accession>
<dbReference type="GO" id="GO:0047536">
    <property type="term" value="F:2-aminoadipate transaminase activity"/>
    <property type="evidence" value="ECO:0007669"/>
    <property type="project" value="TreeGrafter"/>
</dbReference>
<dbReference type="InterPro" id="IPR015421">
    <property type="entry name" value="PyrdxlP-dep_Trfase_major"/>
</dbReference>
<feature type="non-terminal residue" evidence="1">
    <location>
        <position position="1"/>
    </location>
</feature>
<evidence type="ECO:0008006" key="3">
    <source>
        <dbReference type="Google" id="ProtNLM"/>
    </source>
</evidence>
<dbReference type="AlphaFoldDB" id="A0A7J6UMB3"/>
<comment type="caution">
    <text evidence="1">The sequence shown here is derived from an EMBL/GenBank/DDBJ whole genome shotgun (WGS) entry which is preliminary data.</text>
</comment>
<gene>
    <name evidence="1" type="ORF">FOZ63_004399</name>
</gene>
<feature type="non-terminal residue" evidence="1">
    <location>
        <position position="99"/>
    </location>
</feature>
<reference evidence="1 2" key="1">
    <citation type="submission" date="2020-04" db="EMBL/GenBank/DDBJ databases">
        <title>Perkinsus olseni comparative genomics.</title>
        <authorList>
            <person name="Bogema D.R."/>
        </authorList>
    </citation>
    <scope>NUCLEOTIDE SEQUENCE [LARGE SCALE GENOMIC DNA]</scope>
    <source>
        <strain evidence="1 2">ATCC PRA-207</strain>
    </source>
</reference>
<dbReference type="SUPFAM" id="SSF53383">
    <property type="entry name" value="PLP-dependent transferases"/>
    <property type="match status" value="1"/>
</dbReference>
<sequence length="99" mass="10580">TVPTKILKDAIEGGCEAAMKDWCMYQYANTQGPLVFRQELAKMLSTYYGAAVRPDQLAVSSGISSSLSILAKGIVGGPGSLVLVEENTYFLAGKIFEEA</sequence>
<proteinExistence type="predicted"/>
<dbReference type="InterPro" id="IPR015424">
    <property type="entry name" value="PyrdxlP-dep_Trfase"/>
</dbReference>
<dbReference type="EMBL" id="JABANO010001415">
    <property type="protein sequence ID" value="KAF4758459.1"/>
    <property type="molecule type" value="Genomic_DNA"/>
</dbReference>
<dbReference type="PANTHER" id="PTHR42858">
    <property type="entry name" value="AMINOTRANSFERASE"/>
    <property type="match status" value="1"/>
</dbReference>
<organism evidence="1 2">
    <name type="scientific">Perkinsus olseni</name>
    <name type="common">Perkinsus atlanticus</name>
    <dbReference type="NCBI Taxonomy" id="32597"/>
    <lineage>
        <taxon>Eukaryota</taxon>
        <taxon>Sar</taxon>
        <taxon>Alveolata</taxon>
        <taxon>Perkinsozoa</taxon>
        <taxon>Perkinsea</taxon>
        <taxon>Perkinsida</taxon>
        <taxon>Perkinsidae</taxon>
        <taxon>Perkinsus</taxon>
    </lineage>
</organism>
<keyword evidence="2" id="KW-1185">Reference proteome</keyword>
<evidence type="ECO:0000313" key="2">
    <source>
        <dbReference type="Proteomes" id="UP000553632"/>
    </source>
</evidence>
<protein>
    <recommendedName>
        <fullName evidence="3">Serine palmitoyltransferase, long chain base subunit</fullName>
    </recommendedName>
</protein>
<dbReference type="PANTHER" id="PTHR42858:SF1">
    <property type="entry name" value="LD15494P"/>
    <property type="match status" value="1"/>
</dbReference>